<evidence type="ECO:0000256" key="8">
    <source>
        <dbReference type="ARBA" id="ARBA00023157"/>
    </source>
</evidence>
<dbReference type="InterPro" id="IPR050999">
    <property type="entry name" value="ADP-ribosyltransferase_ARG"/>
</dbReference>
<organism evidence="11 12">
    <name type="scientific">Anas platyrhynchos</name>
    <name type="common">Mallard</name>
    <name type="synonym">Anas boschas</name>
    <dbReference type="NCBI Taxonomy" id="8839"/>
    <lineage>
        <taxon>Eukaryota</taxon>
        <taxon>Metazoa</taxon>
        <taxon>Chordata</taxon>
        <taxon>Craniata</taxon>
        <taxon>Vertebrata</taxon>
        <taxon>Euteleostomi</taxon>
        <taxon>Archelosauria</taxon>
        <taxon>Archosauria</taxon>
        <taxon>Dinosauria</taxon>
        <taxon>Saurischia</taxon>
        <taxon>Theropoda</taxon>
        <taxon>Coelurosauria</taxon>
        <taxon>Aves</taxon>
        <taxon>Neognathae</taxon>
        <taxon>Galloanserae</taxon>
        <taxon>Anseriformes</taxon>
        <taxon>Anatidae</taxon>
        <taxon>Anatinae</taxon>
        <taxon>Anas</taxon>
    </lineage>
</organism>
<evidence type="ECO:0000313" key="11">
    <source>
        <dbReference type="Ensembl" id="ENSAPLP00020005064.1"/>
    </source>
</evidence>
<keyword evidence="5 10" id="KW-0732">Signal</keyword>
<dbReference type="PRINTS" id="PR00970">
    <property type="entry name" value="RIBTRNSFRASE"/>
</dbReference>
<evidence type="ECO:0000256" key="1">
    <source>
        <dbReference type="ARBA" id="ARBA00009558"/>
    </source>
</evidence>
<dbReference type="Gene3D" id="3.90.176.10">
    <property type="entry name" value="Toxin ADP-ribosyltransferase, Chain A, domain 1"/>
    <property type="match status" value="1"/>
</dbReference>
<comment type="catalytic activity">
    <reaction evidence="9 10">
        <text>L-arginyl-[protein] + NAD(+) = N(omega)-(ADP-D-ribosyl)-L-arginyl-[protein] + nicotinamide + H(+)</text>
        <dbReference type="Rhea" id="RHEA:19149"/>
        <dbReference type="Rhea" id="RHEA-COMP:10532"/>
        <dbReference type="Rhea" id="RHEA-COMP:15087"/>
        <dbReference type="ChEBI" id="CHEBI:15378"/>
        <dbReference type="ChEBI" id="CHEBI:17154"/>
        <dbReference type="ChEBI" id="CHEBI:29965"/>
        <dbReference type="ChEBI" id="CHEBI:57540"/>
        <dbReference type="ChEBI" id="CHEBI:142554"/>
        <dbReference type="EC" id="2.4.2.31"/>
    </reaction>
</comment>
<dbReference type="GO" id="GO:0003950">
    <property type="term" value="F:NAD+ poly-ADP-ribosyltransferase activity"/>
    <property type="evidence" value="ECO:0007669"/>
    <property type="project" value="TreeGrafter"/>
</dbReference>
<evidence type="ECO:0000256" key="9">
    <source>
        <dbReference type="ARBA" id="ARBA00047597"/>
    </source>
</evidence>
<dbReference type="Ensembl" id="ENSAPLT00020005457.1">
    <property type="protein sequence ID" value="ENSAPLP00020005064.1"/>
    <property type="gene ID" value="ENSAPLG00020003731.1"/>
</dbReference>
<name>A0A8B9R7P2_ANAPL</name>
<proteinExistence type="inferred from homology"/>
<protein>
    <recommendedName>
        <fullName evidence="10">NAD(P)(+)--arginine ADP-ribosyltransferase</fullName>
        <ecNumber evidence="10">2.4.2.31</ecNumber>
    </recommendedName>
    <alternativeName>
        <fullName evidence="10">Mono(ADP-ribosyl)transferase</fullName>
    </alternativeName>
</protein>
<keyword evidence="2 10" id="KW-0328">Glycosyltransferase</keyword>
<dbReference type="PANTHER" id="PTHR10339:SF19">
    <property type="entry name" value="GPI-LINKED NAD(P)(+)--ARGININE ADP-RIBOSYLTRANSFERASE 1"/>
    <property type="match status" value="1"/>
</dbReference>
<dbReference type="Pfam" id="PF01129">
    <property type="entry name" value="ART"/>
    <property type="match status" value="1"/>
</dbReference>
<evidence type="ECO:0000256" key="10">
    <source>
        <dbReference type="RuleBase" id="RU361228"/>
    </source>
</evidence>
<comment type="similarity">
    <text evidence="1 10">Belongs to the Arg-specific ADP-ribosyltransferase family.</text>
</comment>
<keyword evidence="8" id="KW-1015">Disulfide bond</keyword>
<keyword evidence="7 10" id="KW-0520">NAD</keyword>
<reference evidence="11" key="2">
    <citation type="submission" date="2025-08" db="UniProtKB">
        <authorList>
            <consortium name="Ensembl"/>
        </authorList>
    </citation>
    <scope>IDENTIFICATION</scope>
</reference>
<dbReference type="AlphaFoldDB" id="A0A8B9R7P2"/>
<dbReference type="PANTHER" id="PTHR10339">
    <property type="entry name" value="ADP-RIBOSYLTRANSFERASE"/>
    <property type="match status" value="1"/>
</dbReference>
<evidence type="ECO:0000256" key="5">
    <source>
        <dbReference type="ARBA" id="ARBA00022729"/>
    </source>
</evidence>
<dbReference type="GO" id="GO:0016779">
    <property type="term" value="F:nucleotidyltransferase activity"/>
    <property type="evidence" value="ECO:0007669"/>
    <property type="project" value="UniProtKB-KW"/>
</dbReference>
<keyword evidence="4" id="KW-0548">Nucleotidyltransferase</keyword>
<dbReference type="InterPro" id="IPR000768">
    <property type="entry name" value="ART"/>
</dbReference>
<sequence length="206" mass="23797">MEQLALGWVLLASTLFGTAATCSRRDVRGITKKVMDMAWDSFDDQYQDCSRKMEEKLETVNRTEFKNKVYKDTWKNASEHWQKQWGNSNRPQVLPQEQAVAVLAYTHRGDLSNQLNKATHKGGRSLMHYLESFPFRRAFLRTEAVHPCIRPRAPNATRLYRGTTEPLYGPARGDVRFGQFTLHLPRHEGLLSADLSQYLRYLPASH</sequence>
<evidence type="ECO:0000256" key="6">
    <source>
        <dbReference type="ARBA" id="ARBA00022857"/>
    </source>
</evidence>
<feature type="chain" id="PRO_5034309284" description="NAD(P)(+)--arginine ADP-ribosyltransferase" evidence="10">
    <location>
        <begin position="21"/>
        <end position="206"/>
    </location>
</feature>
<dbReference type="Proteomes" id="UP000694400">
    <property type="component" value="Chromosome 1"/>
</dbReference>
<keyword evidence="3 10" id="KW-0808">Transferase</keyword>
<dbReference type="GO" id="GO:0106274">
    <property type="term" value="F:NAD+-protein-arginine ADP-ribosyltransferase activity"/>
    <property type="evidence" value="ECO:0007669"/>
    <property type="project" value="UniProtKB-EC"/>
</dbReference>
<reference evidence="11" key="3">
    <citation type="submission" date="2025-09" db="UniProtKB">
        <authorList>
            <consortium name="Ensembl"/>
        </authorList>
    </citation>
    <scope>IDENTIFICATION</scope>
</reference>
<keyword evidence="6 10" id="KW-0521">NADP</keyword>
<evidence type="ECO:0000256" key="4">
    <source>
        <dbReference type="ARBA" id="ARBA00022695"/>
    </source>
</evidence>
<evidence type="ECO:0000256" key="3">
    <source>
        <dbReference type="ARBA" id="ARBA00022679"/>
    </source>
</evidence>
<dbReference type="SUPFAM" id="SSF56399">
    <property type="entry name" value="ADP-ribosylation"/>
    <property type="match status" value="1"/>
</dbReference>
<evidence type="ECO:0000256" key="7">
    <source>
        <dbReference type="ARBA" id="ARBA00023027"/>
    </source>
</evidence>
<feature type="signal peptide" evidence="10">
    <location>
        <begin position="1"/>
        <end position="20"/>
    </location>
</feature>
<reference evidence="11" key="1">
    <citation type="submission" date="2019-08" db="EMBL/GenBank/DDBJ databases">
        <title>Three high-quality genomes provides insights into domestication of ducks.</title>
        <authorList>
            <person name="Hou Z.C."/>
            <person name="Zhu F."/>
            <person name="Yin Z.T."/>
            <person name="Zhang F."/>
        </authorList>
    </citation>
    <scope>NUCLEOTIDE SEQUENCE [LARGE SCALE GENOMIC DNA]</scope>
</reference>
<evidence type="ECO:0000256" key="2">
    <source>
        <dbReference type="ARBA" id="ARBA00022676"/>
    </source>
</evidence>
<evidence type="ECO:0000313" key="12">
    <source>
        <dbReference type="Proteomes" id="UP000694400"/>
    </source>
</evidence>
<accession>A0A8B9R7P2</accession>
<dbReference type="EC" id="2.4.2.31" evidence="10"/>